<accession>A0A433TSP0</accession>
<sequence length="577" mass="61859">RQQQQQQQQVDGYQNQSGRPIPEPRASLSSTDSVYGTPPNDPDGFNDLRDRKDERDPASSPGVHSASQSSVHGTPPTDSAEWLTFMRGRRLSNINEDSVDSARFESDERRGSQDSTSSARKKPRVITCSSQSLTSEDEAAHNPRPCSSPKSVNSKNAKNRSPSPSPKLKIPTSFGFDAAGRPPVVDSGKQRDNTSSGSSGIWSMTSGSGSTTSGSGRFTPAALDLMKKKKSRKESPPNPFFKNAHFMRSTLSSGSSNSSLGVPDEHPARFERGKSYRLSPQPLNSETSISQGDSPRTQRLTFLPKSPLAQGSGAAVTDSQTSSLMTRLESQTSCSEEFHLAPSAFRSDGTPVEDQRLATMFYESAKNKRKLFRRQSTVSSLNSISLEDRTSRSESSQGGDGDQGNDKEEDHGKGGASQSGSGQRFRDLFISLEQQSDTGSITEAKVYPFTSGGSNGGKFHSFTSSGSSEGRTHPSTSGGSGEGRVQFFPPGGASDQFHSTASDQTDSTFDPEVMDLSEFDGADEGDAGKAGAPEEQGDLEMGDLSSVKVTVRQGPALQHQISVENTDIWFDAKPCLS</sequence>
<feature type="region of interest" description="Disordered" evidence="1">
    <location>
        <begin position="1"/>
        <end position="335"/>
    </location>
</feature>
<feature type="compositionally biased region" description="Polar residues" evidence="1">
    <location>
        <begin position="374"/>
        <end position="385"/>
    </location>
</feature>
<feature type="compositionally biased region" description="Polar residues" evidence="1">
    <location>
        <begin position="317"/>
        <end position="335"/>
    </location>
</feature>
<feature type="compositionally biased region" description="Polar residues" evidence="1">
    <location>
        <begin position="496"/>
        <end position="508"/>
    </location>
</feature>
<name>A0A433TSP0_ELYCH</name>
<keyword evidence="3" id="KW-1185">Reference proteome</keyword>
<gene>
    <name evidence="2" type="ORF">EGW08_007707</name>
</gene>
<comment type="caution">
    <text evidence="2">The sequence shown here is derived from an EMBL/GenBank/DDBJ whole genome shotgun (WGS) entry which is preliminary data.</text>
</comment>
<reference evidence="2 3" key="1">
    <citation type="submission" date="2019-01" db="EMBL/GenBank/DDBJ databases">
        <title>A draft genome assembly of the solar-powered sea slug Elysia chlorotica.</title>
        <authorList>
            <person name="Cai H."/>
            <person name="Li Q."/>
            <person name="Fang X."/>
            <person name="Li J."/>
            <person name="Curtis N.E."/>
            <person name="Altenburger A."/>
            <person name="Shibata T."/>
            <person name="Feng M."/>
            <person name="Maeda T."/>
            <person name="Schwartz J.A."/>
            <person name="Shigenobu S."/>
            <person name="Lundholm N."/>
            <person name="Nishiyama T."/>
            <person name="Yang H."/>
            <person name="Hasebe M."/>
            <person name="Li S."/>
            <person name="Pierce S.K."/>
            <person name="Wang J."/>
        </authorList>
    </citation>
    <scope>NUCLEOTIDE SEQUENCE [LARGE SCALE GENOMIC DNA]</scope>
    <source>
        <strain evidence="2">EC2010</strain>
        <tissue evidence="2">Whole organism of an adult</tissue>
    </source>
</reference>
<dbReference type="EMBL" id="RQTK01000202">
    <property type="protein sequence ID" value="RUS84538.1"/>
    <property type="molecule type" value="Genomic_DNA"/>
</dbReference>
<feature type="compositionally biased region" description="Polar residues" evidence="1">
    <location>
        <begin position="432"/>
        <end position="441"/>
    </location>
</feature>
<feature type="compositionally biased region" description="Basic and acidic residues" evidence="1">
    <location>
        <begin position="404"/>
        <end position="413"/>
    </location>
</feature>
<feature type="compositionally biased region" description="Basic and acidic residues" evidence="1">
    <location>
        <begin position="46"/>
        <end position="57"/>
    </location>
</feature>
<feature type="compositionally biased region" description="Polar residues" evidence="1">
    <location>
        <begin position="281"/>
        <end position="300"/>
    </location>
</feature>
<feature type="compositionally biased region" description="Low complexity" evidence="1">
    <location>
        <begin position="249"/>
        <end position="261"/>
    </location>
</feature>
<dbReference type="AlphaFoldDB" id="A0A433TSP0"/>
<evidence type="ECO:0000313" key="3">
    <source>
        <dbReference type="Proteomes" id="UP000271974"/>
    </source>
</evidence>
<feature type="compositionally biased region" description="Basic and acidic residues" evidence="1">
    <location>
        <begin position="100"/>
        <end position="112"/>
    </location>
</feature>
<feature type="region of interest" description="Disordered" evidence="1">
    <location>
        <begin position="372"/>
        <end position="539"/>
    </location>
</feature>
<protein>
    <submittedName>
        <fullName evidence="2">Uncharacterized protein</fullName>
    </submittedName>
</protein>
<proteinExistence type="predicted"/>
<feature type="compositionally biased region" description="Low complexity" evidence="1">
    <location>
        <begin position="194"/>
        <end position="216"/>
    </location>
</feature>
<feature type="compositionally biased region" description="Polar residues" evidence="1">
    <location>
        <begin position="148"/>
        <end position="162"/>
    </location>
</feature>
<feature type="compositionally biased region" description="Polar residues" evidence="1">
    <location>
        <begin position="461"/>
        <end position="477"/>
    </location>
</feature>
<feature type="compositionally biased region" description="Basic and acidic residues" evidence="1">
    <location>
        <begin position="263"/>
        <end position="274"/>
    </location>
</feature>
<feature type="compositionally biased region" description="Acidic residues" evidence="1">
    <location>
        <begin position="512"/>
        <end position="525"/>
    </location>
</feature>
<evidence type="ECO:0000313" key="2">
    <source>
        <dbReference type="EMBL" id="RUS84538.1"/>
    </source>
</evidence>
<organism evidence="2 3">
    <name type="scientific">Elysia chlorotica</name>
    <name type="common">Eastern emerald elysia</name>
    <name type="synonym">Sea slug</name>
    <dbReference type="NCBI Taxonomy" id="188477"/>
    <lineage>
        <taxon>Eukaryota</taxon>
        <taxon>Metazoa</taxon>
        <taxon>Spiralia</taxon>
        <taxon>Lophotrochozoa</taxon>
        <taxon>Mollusca</taxon>
        <taxon>Gastropoda</taxon>
        <taxon>Heterobranchia</taxon>
        <taxon>Euthyneura</taxon>
        <taxon>Panpulmonata</taxon>
        <taxon>Sacoglossa</taxon>
        <taxon>Placobranchoidea</taxon>
        <taxon>Plakobranchidae</taxon>
        <taxon>Elysia</taxon>
    </lineage>
</organism>
<evidence type="ECO:0000256" key="1">
    <source>
        <dbReference type="SAM" id="MobiDB-lite"/>
    </source>
</evidence>
<feature type="non-terminal residue" evidence="2">
    <location>
        <position position="1"/>
    </location>
</feature>
<dbReference type="Proteomes" id="UP000271974">
    <property type="component" value="Unassembled WGS sequence"/>
</dbReference>